<evidence type="ECO:0000256" key="1">
    <source>
        <dbReference type="ARBA" id="ARBA00004651"/>
    </source>
</evidence>
<evidence type="ECO:0000256" key="9">
    <source>
        <dbReference type="ARBA" id="ARBA00039103"/>
    </source>
</evidence>
<dbReference type="InterPro" id="IPR023299">
    <property type="entry name" value="ATPase_P-typ_cyto_dom_N"/>
</dbReference>
<evidence type="ECO:0000256" key="4">
    <source>
        <dbReference type="ARBA" id="ARBA00022692"/>
    </source>
</evidence>
<evidence type="ECO:0000259" key="12">
    <source>
        <dbReference type="Pfam" id="PF00122"/>
    </source>
</evidence>
<dbReference type="InterPro" id="IPR008250">
    <property type="entry name" value="ATPase_P-typ_transduc_dom_A_sf"/>
</dbReference>
<proteinExistence type="inferred from homology"/>
<evidence type="ECO:0000256" key="5">
    <source>
        <dbReference type="ARBA" id="ARBA00022723"/>
    </source>
</evidence>
<dbReference type="InterPro" id="IPR051014">
    <property type="entry name" value="Cation_Transport_ATPase_IB"/>
</dbReference>
<dbReference type="InterPro" id="IPR036412">
    <property type="entry name" value="HAD-like_sf"/>
</dbReference>
<dbReference type="KEGG" id="fro:AALO17_08940"/>
<accession>A0A140DTQ1</accession>
<keyword evidence="5 11" id="KW-0479">Metal-binding</keyword>
<dbReference type="PATRIC" id="fig|1702221.3.peg.866"/>
<keyword evidence="8 11" id="KW-0472">Membrane</keyword>
<feature type="transmembrane region" description="Helical" evidence="11">
    <location>
        <begin position="9"/>
        <end position="26"/>
    </location>
</feature>
<evidence type="ECO:0000256" key="11">
    <source>
        <dbReference type="RuleBase" id="RU362081"/>
    </source>
</evidence>
<dbReference type="NCBIfam" id="TIGR01512">
    <property type="entry name" value="ATPase-IB2_Cd"/>
    <property type="match status" value="1"/>
</dbReference>
<dbReference type="PANTHER" id="PTHR48085">
    <property type="entry name" value="CADMIUM/ZINC-TRANSPORTING ATPASE HMA2-RELATED"/>
    <property type="match status" value="1"/>
</dbReference>
<dbReference type="InterPro" id="IPR023214">
    <property type="entry name" value="HAD_sf"/>
</dbReference>
<name>A0A140DTQ1_9FIRM</name>
<dbReference type="AlphaFoldDB" id="A0A140DTQ1"/>
<evidence type="ECO:0000256" key="8">
    <source>
        <dbReference type="ARBA" id="ARBA00023136"/>
    </source>
</evidence>
<dbReference type="Pfam" id="PF00702">
    <property type="entry name" value="Hydrolase"/>
    <property type="match status" value="1"/>
</dbReference>
<dbReference type="InterPro" id="IPR059000">
    <property type="entry name" value="ATPase_P-type_domA"/>
</dbReference>
<feature type="transmembrane region" description="Helical" evidence="11">
    <location>
        <begin position="570"/>
        <end position="589"/>
    </location>
</feature>
<keyword evidence="3" id="KW-0104">Cadmium</keyword>
<dbReference type="GeneID" id="78477687"/>
<dbReference type="SFLD" id="SFLDS00003">
    <property type="entry name" value="Haloacid_Dehalogenase"/>
    <property type="match status" value="1"/>
</dbReference>
<dbReference type="EMBL" id="CP011391">
    <property type="protein sequence ID" value="AMK54028.1"/>
    <property type="molecule type" value="Genomic_DNA"/>
</dbReference>
<evidence type="ECO:0000313" key="13">
    <source>
        <dbReference type="EMBL" id="AMK54028.1"/>
    </source>
</evidence>
<dbReference type="InterPro" id="IPR018303">
    <property type="entry name" value="ATPase_P-typ_P_site"/>
</dbReference>
<dbReference type="PANTHER" id="PTHR48085:SF5">
    <property type="entry name" value="CADMIUM_ZINC-TRANSPORTING ATPASE HMA4-RELATED"/>
    <property type="match status" value="1"/>
</dbReference>
<keyword evidence="11" id="KW-1003">Cell membrane</keyword>
<evidence type="ECO:0000256" key="10">
    <source>
        <dbReference type="ARBA" id="ARBA00049338"/>
    </source>
</evidence>
<keyword evidence="7 11" id="KW-1133">Transmembrane helix</keyword>
<gene>
    <name evidence="13" type="ORF">AALO17_08940</name>
</gene>
<evidence type="ECO:0000256" key="3">
    <source>
        <dbReference type="ARBA" id="ARBA00022539"/>
    </source>
</evidence>
<dbReference type="RefSeq" id="WP_067555884.1">
    <property type="nucleotide sequence ID" value="NZ_CAMTBT010000025.1"/>
</dbReference>
<dbReference type="SFLD" id="SFLDG00002">
    <property type="entry name" value="C1.7:_P-type_atpase_like"/>
    <property type="match status" value="1"/>
</dbReference>
<feature type="transmembrane region" description="Helical" evidence="11">
    <location>
        <begin position="234"/>
        <end position="254"/>
    </location>
</feature>
<dbReference type="PRINTS" id="PR00119">
    <property type="entry name" value="CATATPASE"/>
</dbReference>
<organism evidence="13 14">
    <name type="scientific">Faecalibaculum rodentium</name>
    <dbReference type="NCBI Taxonomy" id="1702221"/>
    <lineage>
        <taxon>Bacteria</taxon>
        <taxon>Bacillati</taxon>
        <taxon>Bacillota</taxon>
        <taxon>Erysipelotrichia</taxon>
        <taxon>Erysipelotrichales</taxon>
        <taxon>Erysipelotrichaceae</taxon>
        <taxon>Faecalibaculum</taxon>
    </lineage>
</organism>
<dbReference type="PROSITE" id="PS00154">
    <property type="entry name" value="ATPASE_E1_E2"/>
    <property type="match status" value="1"/>
</dbReference>
<dbReference type="GO" id="GO:0046872">
    <property type="term" value="F:metal ion binding"/>
    <property type="evidence" value="ECO:0007669"/>
    <property type="project" value="UniProtKB-KW"/>
</dbReference>
<dbReference type="InterPro" id="IPR023298">
    <property type="entry name" value="ATPase_P-typ_TM_dom_sf"/>
</dbReference>
<dbReference type="GO" id="GO:0008551">
    <property type="term" value="F:P-type cadmium transporter activity"/>
    <property type="evidence" value="ECO:0007669"/>
    <property type="project" value="UniProtKB-EC"/>
</dbReference>
<evidence type="ECO:0000313" key="14">
    <source>
        <dbReference type="Proteomes" id="UP000069771"/>
    </source>
</evidence>
<evidence type="ECO:0000256" key="2">
    <source>
        <dbReference type="ARBA" id="ARBA00006024"/>
    </source>
</evidence>
<dbReference type="Gene3D" id="2.70.150.10">
    <property type="entry name" value="Calcium-transporting ATPase, cytoplasmic transduction domain A"/>
    <property type="match status" value="1"/>
</dbReference>
<dbReference type="SUPFAM" id="SSF81653">
    <property type="entry name" value="Calcium ATPase, transduction domain A"/>
    <property type="match status" value="1"/>
</dbReference>
<dbReference type="NCBIfam" id="TIGR01525">
    <property type="entry name" value="ATPase-IB_hvy"/>
    <property type="match status" value="1"/>
</dbReference>
<feature type="transmembrane region" description="Helical" evidence="11">
    <location>
        <begin position="260"/>
        <end position="286"/>
    </location>
</feature>
<dbReference type="FunFam" id="2.70.150.10:FF:000002">
    <property type="entry name" value="Copper-transporting ATPase 1, putative"/>
    <property type="match status" value="1"/>
</dbReference>
<dbReference type="InterPro" id="IPR001757">
    <property type="entry name" value="P_typ_ATPase"/>
</dbReference>
<dbReference type="GO" id="GO:0005524">
    <property type="term" value="F:ATP binding"/>
    <property type="evidence" value="ECO:0007669"/>
    <property type="project" value="UniProtKB-UniRule"/>
</dbReference>
<comment type="catalytic activity">
    <reaction evidence="10">
        <text>Cd(2+)(in) + ATP + H2O = Cd(2+)(out) + ADP + phosphate + H(+)</text>
        <dbReference type="Rhea" id="RHEA:12132"/>
        <dbReference type="ChEBI" id="CHEBI:15377"/>
        <dbReference type="ChEBI" id="CHEBI:15378"/>
        <dbReference type="ChEBI" id="CHEBI:30616"/>
        <dbReference type="ChEBI" id="CHEBI:43474"/>
        <dbReference type="ChEBI" id="CHEBI:48775"/>
        <dbReference type="ChEBI" id="CHEBI:456216"/>
        <dbReference type="EC" id="7.2.2.21"/>
    </reaction>
</comment>
<dbReference type="NCBIfam" id="TIGR01494">
    <property type="entry name" value="ATPase_P-type"/>
    <property type="match status" value="1"/>
</dbReference>
<dbReference type="EC" id="7.2.2.21" evidence="9"/>
<evidence type="ECO:0000256" key="6">
    <source>
        <dbReference type="ARBA" id="ARBA00022967"/>
    </source>
</evidence>
<comment type="subcellular location">
    <subcellularLocation>
        <location evidence="1">Cell membrane</location>
        <topology evidence="1">Multi-pass membrane protein</topology>
    </subcellularLocation>
</comment>
<keyword evidence="14" id="KW-1185">Reference proteome</keyword>
<comment type="similarity">
    <text evidence="2 11">Belongs to the cation transport ATPase (P-type) (TC 3.A.3) family. Type IB subfamily.</text>
</comment>
<dbReference type="SFLD" id="SFLDF00027">
    <property type="entry name" value="p-type_atpase"/>
    <property type="match status" value="1"/>
</dbReference>
<dbReference type="GO" id="GO:0016887">
    <property type="term" value="F:ATP hydrolysis activity"/>
    <property type="evidence" value="ECO:0007669"/>
    <property type="project" value="InterPro"/>
</dbReference>
<dbReference type="STRING" id="1702221.AALO17_08940"/>
<dbReference type="Proteomes" id="UP000069771">
    <property type="component" value="Chromosome"/>
</dbReference>
<dbReference type="PRINTS" id="PR00120">
    <property type="entry name" value="HATPASE"/>
</dbReference>
<keyword evidence="4 11" id="KW-0812">Transmembrane</keyword>
<feature type="domain" description="P-type ATPase A" evidence="12">
    <location>
        <begin position="116"/>
        <end position="215"/>
    </location>
</feature>
<dbReference type="Gene3D" id="3.40.50.1000">
    <property type="entry name" value="HAD superfamily/HAD-like"/>
    <property type="match status" value="1"/>
</dbReference>
<keyword evidence="11" id="KW-0547">Nucleotide-binding</keyword>
<dbReference type="OrthoDB" id="9760364at2"/>
<evidence type="ECO:0000256" key="7">
    <source>
        <dbReference type="ARBA" id="ARBA00022989"/>
    </source>
</evidence>
<protein>
    <recommendedName>
        <fullName evidence="9">Cd(2+)-exporting ATPase</fullName>
        <ecNumber evidence="9">7.2.2.21</ecNumber>
    </recommendedName>
</protein>
<dbReference type="InterPro" id="IPR044492">
    <property type="entry name" value="P_typ_ATPase_HD_dom"/>
</dbReference>
<keyword evidence="6" id="KW-1278">Translocase</keyword>
<dbReference type="Pfam" id="PF00122">
    <property type="entry name" value="E1-E2_ATPase"/>
    <property type="match status" value="1"/>
</dbReference>
<sequence length="621" mass="66585">MTKKQKKGLVRIGITTLLYIAGIVSEHAQWPGFVWIMAAAYLLISYDILRKSVINIMHGEIFDENFLMSVASLGAVALGQLDEAVAVMLFYQIGEWFQSYAVSKSRKSIAALMDIRPDYANIVQDGKIVQVDPEDVQPGTVIVVEPGERVPLDGVVESGTSSLDTSALTGESVPRSVRPGSDVISGCINQSGVLYVKTTKPYGQSTVAKVLELVENASDRKAPAEQFITRFARIYTPVVCALALALAVLPPLLFQQPWTVWIYRALTFLVISCPCALVISVPLSFFGGIGGASRAGILVKGSTYLEALADVKTMVFDKTGTITRGTFQVTEIKPADLPAERLLMYAAAAEQHSSHPIAQSILRKAQELHDAPVLTAENVQEIPGHGVSADVDHQHILAGNTRLMESQGIPVSILPAGSGMGTVVYIAVNGVYAGMIEISDEIKEDSATALTLLRRYGLKKFVMLTGDNEQVAERVAGQIGIDEYHASLLPQDKVEILTRLLSQDKTAFVGDGINDAPVLAAADVGIAMGALGSDAAIEAADVVLMKDRLTQIVTAIAIAHKTLRIVRENIVFALGVKVLILILGALGLANMWAAVFADVGVAFLCILNAMRCLRVPEIPLD</sequence>
<dbReference type="InterPro" id="IPR027256">
    <property type="entry name" value="P-typ_ATPase_IB"/>
</dbReference>
<keyword evidence="11" id="KW-0067">ATP-binding</keyword>
<dbReference type="GO" id="GO:0005886">
    <property type="term" value="C:plasma membrane"/>
    <property type="evidence" value="ECO:0007669"/>
    <property type="project" value="UniProtKB-SubCell"/>
</dbReference>
<dbReference type="SUPFAM" id="SSF81665">
    <property type="entry name" value="Calcium ATPase, transmembrane domain M"/>
    <property type="match status" value="1"/>
</dbReference>
<feature type="transmembrane region" description="Helical" evidence="11">
    <location>
        <begin position="32"/>
        <end position="49"/>
    </location>
</feature>
<dbReference type="SUPFAM" id="SSF56784">
    <property type="entry name" value="HAD-like"/>
    <property type="match status" value="1"/>
</dbReference>
<reference evidence="13 14" key="1">
    <citation type="journal article" date="2016" name="Gut Pathog.">
        <title>Whole genome sequencing of "Faecalibaculum rodentium" ALO17, isolated from C57BL/6J laboratory mouse feces.</title>
        <authorList>
            <person name="Lim S."/>
            <person name="Chang D.H."/>
            <person name="Ahn S."/>
            <person name="Kim B.C."/>
        </authorList>
    </citation>
    <scope>NUCLEOTIDE SEQUENCE [LARGE SCALE GENOMIC DNA]</scope>
    <source>
        <strain evidence="13 14">Alo17</strain>
    </source>
</reference>
<dbReference type="Gene3D" id="3.40.1110.10">
    <property type="entry name" value="Calcium-transporting ATPase, cytoplasmic domain N"/>
    <property type="match status" value="1"/>
</dbReference>